<organism evidence="1 2">
    <name type="scientific">Phocaeicola vulgatus</name>
    <name type="common">Bacteroides vulgatus</name>
    <dbReference type="NCBI Taxonomy" id="821"/>
    <lineage>
        <taxon>Bacteria</taxon>
        <taxon>Pseudomonadati</taxon>
        <taxon>Bacteroidota</taxon>
        <taxon>Bacteroidia</taxon>
        <taxon>Bacteroidales</taxon>
        <taxon>Bacteroidaceae</taxon>
        <taxon>Phocaeicola</taxon>
    </lineage>
</organism>
<proteinExistence type="predicted"/>
<name>A0A5P3ASZ1_PHOVU</name>
<dbReference type="Proteomes" id="UP000326091">
    <property type="component" value="Chromosome"/>
</dbReference>
<protein>
    <submittedName>
        <fullName evidence="1">Uncharacterized protein</fullName>
    </submittedName>
</protein>
<sequence>MYMSVLSSLSVDEKLDLIAKLPNSIRNTYTKE</sequence>
<evidence type="ECO:0000313" key="1">
    <source>
        <dbReference type="EMBL" id="QEW35968.1"/>
    </source>
</evidence>
<dbReference type="AlphaFoldDB" id="A0A5P3ASZ1"/>
<reference evidence="1 2" key="1">
    <citation type="submission" date="2019-09" db="EMBL/GenBank/DDBJ databases">
        <title>Commensal-derived Metabolites Govern Vibrio cholerae Pathogenesis in Host.</title>
        <authorList>
            <person name="Yoon S.S."/>
            <person name="Yoon M.Y."/>
        </authorList>
    </citation>
    <scope>NUCLEOTIDE SEQUENCE [LARGE SCALE GENOMIC DNA]</scope>
    <source>
        <strain evidence="1 2">VIC01</strain>
    </source>
</reference>
<accession>A0A5P3ASZ1</accession>
<gene>
    <name evidence="1" type="ORF">VIC01_01472</name>
</gene>
<evidence type="ECO:0000313" key="2">
    <source>
        <dbReference type="Proteomes" id="UP000326091"/>
    </source>
</evidence>
<dbReference type="EMBL" id="CP043529">
    <property type="protein sequence ID" value="QEW35968.1"/>
    <property type="molecule type" value="Genomic_DNA"/>
</dbReference>